<dbReference type="InterPro" id="IPR042296">
    <property type="entry name" value="tRNA_met_Trm1_C"/>
</dbReference>
<dbReference type="GO" id="GO:0005634">
    <property type="term" value="C:nucleus"/>
    <property type="evidence" value="ECO:0007669"/>
    <property type="project" value="TreeGrafter"/>
</dbReference>
<comment type="similarity">
    <text evidence="9">Belongs to the class I-like SAM-binding methyltransferase superfamily. Trm1 family.</text>
</comment>
<name>A0A2G9GM61_9LAMI</name>
<evidence type="ECO:0000256" key="10">
    <source>
        <dbReference type="SAM" id="MobiDB-lite"/>
    </source>
</evidence>
<dbReference type="AlphaFoldDB" id="A0A2G9GM61"/>
<accession>A0A2G9GM61</accession>
<evidence type="ECO:0000256" key="9">
    <source>
        <dbReference type="PROSITE-ProRule" id="PRU00958"/>
    </source>
</evidence>
<protein>
    <recommendedName>
        <fullName evidence="7">tRNA (guanine(26)-N(2))-dimethyltransferase</fullName>
        <ecNumber evidence="7">2.1.1.216</ecNumber>
    </recommendedName>
</protein>
<evidence type="ECO:0000256" key="6">
    <source>
        <dbReference type="ARBA" id="ARBA00022884"/>
    </source>
</evidence>
<evidence type="ECO:0000256" key="5">
    <source>
        <dbReference type="ARBA" id="ARBA00022694"/>
    </source>
</evidence>
<keyword evidence="2 9" id="KW-0489">Methyltransferase</keyword>
<evidence type="ECO:0000256" key="2">
    <source>
        <dbReference type="ARBA" id="ARBA00022603"/>
    </source>
</evidence>
<dbReference type="STRING" id="429701.A0A2G9GM61"/>
<dbReference type="Proteomes" id="UP000231279">
    <property type="component" value="Unassembled WGS sequence"/>
</dbReference>
<keyword evidence="3 9" id="KW-0808">Transferase</keyword>
<dbReference type="Pfam" id="PF02005">
    <property type="entry name" value="TRM"/>
    <property type="match status" value="1"/>
</dbReference>
<comment type="catalytic activity">
    <reaction evidence="8">
        <text>guanosine(26) in tRNA + 2 S-adenosyl-L-methionine = N(2)-dimethylguanosine(26) in tRNA + 2 S-adenosyl-L-homocysteine + 2 H(+)</text>
        <dbReference type="Rhea" id="RHEA:43140"/>
        <dbReference type="Rhea" id="RHEA-COMP:10359"/>
        <dbReference type="Rhea" id="RHEA-COMP:10360"/>
        <dbReference type="ChEBI" id="CHEBI:15378"/>
        <dbReference type="ChEBI" id="CHEBI:57856"/>
        <dbReference type="ChEBI" id="CHEBI:59789"/>
        <dbReference type="ChEBI" id="CHEBI:74269"/>
        <dbReference type="ChEBI" id="CHEBI:74513"/>
        <dbReference type="EC" id="2.1.1.216"/>
    </reaction>
</comment>
<dbReference type="FunFam" id="3.30.56.70:FF:000001">
    <property type="entry name" value="tRNA (guanine(26)-N(2))-dimethyltransferase"/>
    <property type="match status" value="1"/>
</dbReference>
<dbReference type="Gene3D" id="3.30.56.70">
    <property type="entry name" value="N2,N2-dimethylguanosine tRNA methyltransferase, C-terminal domain"/>
    <property type="match status" value="1"/>
</dbReference>
<evidence type="ECO:0000313" key="11">
    <source>
        <dbReference type="EMBL" id="PIN06358.1"/>
    </source>
</evidence>
<evidence type="ECO:0000256" key="4">
    <source>
        <dbReference type="ARBA" id="ARBA00022691"/>
    </source>
</evidence>
<dbReference type="PROSITE" id="PS51626">
    <property type="entry name" value="SAM_MT_TRM1"/>
    <property type="match status" value="1"/>
</dbReference>
<gene>
    <name evidence="11" type="ORF">CDL12_21080</name>
</gene>
<keyword evidence="6 9" id="KW-0694">RNA-binding</keyword>
<feature type="region of interest" description="Disordered" evidence="10">
    <location>
        <begin position="110"/>
        <end position="150"/>
    </location>
</feature>
<keyword evidence="1 9" id="KW-0820">tRNA-binding</keyword>
<dbReference type="PANTHER" id="PTHR10631">
    <property type="entry name" value="N 2 ,N 2 -DIMETHYLGUANOSINE TRNA METHYLTRANSFERASE"/>
    <property type="match status" value="1"/>
</dbReference>
<dbReference type="InterPro" id="IPR029063">
    <property type="entry name" value="SAM-dependent_MTases_sf"/>
</dbReference>
<dbReference type="EMBL" id="NKXS01004443">
    <property type="protein sequence ID" value="PIN06358.1"/>
    <property type="molecule type" value="Genomic_DNA"/>
</dbReference>
<evidence type="ECO:0000256" key="1">
    <source>
        <dbReference type="ARBA" id="ARBA00022555"/>
    </source>
</evidence>
<proteinExistence type="inferred from homology"/>
<feature type="compositionally biased region" description="Polar residues" evidence="10">
    <location>
        <begin position="110"/>
        <end position="121"/>
    </location>
</feature>
<sequence>MLRSAVVNAGYRISGTHVNPLGLKTDAPMGVIWDIMRCWVKDHPVKPQPPDRAGSVILAKEPLLQANFVQAATSLGTAQAKNVARFHPNPETHWGPKLKAGRRVTSKHTSFLGTEPINITNNHEEGDDSANKHNKMEDPSLSLYSNPVKS</sequence>
<dbReference type="GO" id="GO:0002940">
    <property type="term" value="P:tRNA N2-guanine methylation"/>
    <property type="evidence" value="ECO:0007669"/>
    <property type="project" value="TreeGrafter"/>
</dbReference>
<comment type="caution">
    <text evidence="11">The sequence shown here is derived from an EMBL/GenBank/DDBJ whole genome shotgun (WGS) entry which is preliminary data.</text>
</comment>
<dbReference type="GO" id="GO:0000049">
    <property type="term" value="F:tRNA binding"/>
    <property type="evidence" value="ECO:0007669"/>
    <property type="project" value="UniProtKB-UniRule"/>
</dbReference>
<dbReference type="InterPro" id="IPR002905">
    <property type="entry name" value="Trm1"/>
</dbReference>
<keyword evidence="4 9" id="KW-0949">S-adenosyl-L-methionine</keyword>
<evidence type="ECO:0000313" key="12">
    <source>
        <dbReference type="Proteomes" id="UP000231279"/>
    </source>
</evidence>
<evidence type="ECO:0000256" key="3">
    <source>
        <dbReference type="ARBA" id="ARBA00022679"/>
    </source>
</evidence>
<feature type="compositionally biased region" description="Basic and acidic residues" evidence="10">
    <location>
        <begin position="129"/>
        <end position="138"/>
    </location>
</feature>
<dbReference type="GO" id="GO:0160104">
    <property type="term" value="F:tRNA (guanine(26)-N2)-dimethyltransferase activity"/>
    <property type="evidence" value="ECO:0007669"/>
    <property type="project" value="UniProtKB-EC"/>
</dbReference>
<dbReference type="PANTHER" id="PTHR10631:SF3">
    <property type="entry name" value="TRNA (GUANINE(26)-N(2))-DIMETHYLTRANSFERASE"/>
    <property type="match status" value="1"/>
</dbReference>
<dbReference type="OrthoDB" id="1647990at2759"/>
<reference evidence="12" key="1">
    <citation type="journal article" date="2018" name="Gigascience">
        <title>Genome assembly of the Pink Ipe (Handroanthus impetiginosus, Bignoniaceae), a highly valued, ecologically keystone Neotropical timber forest tree.</title>
        <authorList>
            <person name="Silva-Junior O.B."/>
            <person name="Grattapaglia D."/>
            <person name="Novaes E."/>
            <person name="Collevatti R.G."/>
        </authorList>
    </citation>
    <scope>NUCLEOTIDE SEQUENCE [LARGE SCALE GENOMIC DNA]</scope>
    <source>
        <strain evidence="12">cv. UFG-1</strain>
    </source>
</reference>
<dbReference type="SUPFAM" id="SSF53335">
    <property type="entry name" value="S-adenosyl-L-methionine-dependent methyltransferases"/>
    <property type="match status" value="1"/>
</dbReference>
<dbReference type="EC" id="2.1.1.216" evidence="7"/>
<evidence type="ECO:0000256" key="8">
    <source>
        <dbReference type="ARBA" id="ARBA00051897"/>
    </source>
</evidence>
<keyword evidence="12" id="KW-1185">Reference proteome</keyword>
<organism evidence="11 12">
    <name type="scientific">Handroanthus impetiginosus</name>
    <dbReference type="NCBI Taxonomy" id="429701"/>
    <lineage>
        <taxon>Eukaryota</taxon>
        <taxon>Viridiplantae</taxon>
        <taxon>Streptophyta</taxon>
        <taxon>Embryophyta</taxon>
        <taxon>Tracheophyta</taxon>
        <taxon>Spermatophyta</taxon>
        <taxon>Magnoliopsida</taxon>
        <taxon>eudicotyledons</taxon>
        <taxon>Gunneridae</taxon>
        <taxon>Pentapetalae</taxon>
        <taxon>asterids</taxon>
        <taxon>lamiids</taxon>
        <taxon>Lamiales</taxon>
        <taxon>Bignoniaceae</taxon>
        <taxon>Crescentiina</taxon>
        <taxon>Tabebuia alliance</taxon>
        <taxon>Handroanthus</taxon>
    </lineage>
</organism>
<keyword evidence="5 9" id="KW-0819">tRNA processing</keyword>
<evidence type="ECO:0000256" key="7">
    <source>
        <dbReference type="ARBA" id="ARBA00039099"/>
    </source>
</evidence>